<gene>
    <name evidence="3" type="ORF">AJ80_05036</name>
</gene>
<dbReference type="Proteomes" id="UP000224634">
    <property type="component" value="Unassembled WGS sequence"/>
</dbReference>
<feature type="compositionally biased region" description="Basic and acidic residues" evidence="1">
    <location>
        <begin position="84"/>
        <end position="96"/>
    </location>
</feature>
<feature type="region of interest" description="Disordered" evidence="1">
    <location>
        <begin position="1"/>
        <end position="96"/>
    </location>
</feature>
<dbReference type="OrthoDB" id="5598695at2759"/>
<dbReference type="InterPro" id="IPR036388">
    <property type="entry name" value="WH-like_DNA-bd_sf"/>
</dbReference>
<protein>
    <recommendedName>
        <fullName evidence="2">SWIRM domain-containing protein</fullName>
    </recommendedName>
</protein>
<comment type="caution">
    <text evidence="3">The sequence shown here is derived from an EMBL/GenBank/DDBJ whole genome shotgun (WGS) entry which is preliminary data.</text>
</comment>
<dbReference type="Pfam" id="PF04433">
    <property type="entry name" value="SWIRM"/>
    <property type="match status" value="1"/>
</dbReference>
<evidence type="ECO:0000256" key="1">
    <source>
        <dbReference type="SAM" id="MobiDB-lite"/>
    </source>
</evidence>
<dbReference type="GO" id="GO:0003713">
    <property type="term" value="F:transcription coactivator activity"/>
    <property type="evidence" value="ECO:0007669"/>
    <property type="project" value="TreeGrafter"/>
</dbReference>
<dbReference type="AlphaFoldDB" id="A0A2B7Y7N6"/>
<reference evidence="3 4" key="1">
    <citation type="submission" date="2017-10" db="EMBL/GenBank/DDBJ databases">
        <title>Comparative genomics in systemic dimorphic fungi from Ajellomycetaceae.</title>
        <authorList>
            <person name="Munoz J.F."/>
            <person name="Mcewen J.G."/>
            <person name="Clay O.K."/>
            <person name="Cuomo C.A."/>
        </authorList>
    </citation>
    <scope>NUCLEOTIDE SEQUENCE [LARGE SCALE GENOMIC DNA]</scope>
    <source>
        <strain evidence="3 4">UAMH7299</strain>
    </source>
</reference>
<dbReference type="InterPro" id="IPR009057">
    <property type="entry name" value="Homeodomain-like_sf"/>
</dbReference>
<keyword evidence="4" id="KW-1185">Reference proteome</keyword>
<sequence length="399" mass="44614">MNRLPPVSSLMSPPEAKPYDSFPSSSSSLSPSASDQHQHQHQHQRHHPILPPPSALLADRKRSQSEMDLPSPPVTPYVGHKKRRSDDATHVDKDDDLAATRDPVLFPRDDASVQAILNDDLPLFGPAQAPAAEALVEKHMASHMSRFDNKLNKPTREEYLFALSCVPVVSTKYNQNPGLWARQERDILDRQLAMMNKYRQPLTPTTTNGNLKRLAPAPSTRRSHATTAASGSRSAPKPRARRTPRSTPRERPLDSFEGTTSTASATPKPARVIGTNKDEAHYKDIPDFCPPLSTLRGNTKGLKADWKGQMLDLSNDPDRSQLDPAEITLAATLRLSCGTYLCSKRRIFEARVHALRIGKEFRKTDAQQACKIDVNKASKLWTAYDKVGWFNPKYFEEYL</sequence>
<dbReference type="SUPFAM" id="SSF46689">
    <property type="entry name" value="Homeodomain-like"/>
    <property type="match status" value="1"/>
</dbReference>
<accession>A0A2B7Y7N6</accession>
<dbReference type="PANTHER" id="PTHR12374">
    <property type="entry name" value="TRANSCRIPTIONAL ADAPTOR 2 ADA2 -RELATED"/>
    <property type="match status" value="1"/>
</dbReference>
<dbReference type="GO" id="GO:0006357">
    <property type="term" value="P:regulation of transcription by RNA polymerase II"/>
    <property type="evidence" value="ECO:0007669"/>
    <property type="project" value="TreeGrafter"/>
</dbReference>
<dbReference type="FunFam" id="1.10.10.10:FF:000087">
    <property type="entry name" value="Transcriptional adapter 2"/>
    <property type="match status" value="1"/>
</dbReference>
<dbReference type="PANTHER" id="PTHR12374:SF21">
    <property type="entry name" value="SWIRM DOMAIN-CONTAINING PROTEIN FUN19-RELATED"/>
    <property type="match status" value="1"/>
</dbReference>
<dbReference type="GO" id="GO:0006338">
    <property type="term" value="P:chromatin remodeling"/>
    <property type="evidence" value="ECO:0007669"/>
    <property type="project" value="TreeGrafter"/>
</dbReference>
<dbReference type="GO" id="GO:0003682">
    <property type="term" value="F:chromatin binding"/>
    <property type="evidence" value="ECO:0007669"/>
    <property type="project" value="TreeGrafter"/>
</dbReference>
<feature type="region of interest" description="Disordered" evidence="1">
    <location>
        <begin position="200"/>
        <end position="274"/>
    </location>
</feature>
<feature type="compositionally biased region" description="Low complexity" evidence="1">
    <location>
        <begin position="21"/>
        <end position="34"/>
    </location>
</feature>
<proteinExistence type="predicted"/>
<dbReference type="Gene3D" id="1.10.10.10">
    <property type="entry name" value="Winged helix-like DNA-binding domain superfamily/Winged helix DNA-binding domain"/>
    <property type="match status" value="1"/>
</dbReference>
<evidence type="ECO:0000259" key="2">
    <source>
        <dbReference type="PROSITE" id="PS50934"/>
    </source>
</evidence>
<dbReference type="PROSITE" id="PS50934">
    <property type="entry name" value="SWIRM"/>
    <property type="match status" value="1"/>
</dbReference>
<evidence type="ECO:0000313" key="4">
    <source>
        <dbReference type="Proteomes" id="UP000224634"/>
    </source>
</evidence>
<feature type="compositionally biased region" description="Basic residues" evidence="1">
    <location>
        <begin position="39"/>
        <end position="48"/>
    </location>
</feature>
<dbReference type="GO" id="GO:0070210">
    <property type="term" value="C:Rpd3L-Expanded complex"/>
    <property type="evidence" value="ECO:0007669"/>
    <property type="project" value="TreeGrafter"/>
</dbReference>
<feature type="domain" description="SWIRM" evidence="2">
    <location>
        <begin position="302"/>
        <end position="399"/>
    </location>
</feature>
<organism evidence="3 4">
    <name type="scientific">Polytolypa hystricis (strain UAMH7299)</name>
    <dbReference type="NCBI Taxonomy" id="1447883"/>
    <lineage>
        <taxon>Eukaryota</taxon>
        <taxon>Fungi</taxon>
        <taxon>Dikarya</taxon>
        <taxon>Ascomycota</taxon>
        <taxon>Pezizomycotina</taxon>
        <taxon>Eurotiomycetes</taxon>
        <taxon>Eurotiomycetidae</taxon>
        <taxon>Onygenales</taxon>
        <taxon>Onygenales incertae sedis</taxon>
        <taxon>Polytolypa</taxon>
    </lineage>
</organism>
<dbReference type="EMBL" id="PDNA01000070">
    <property type="protein sequence ID" value="PGH16892.1"/>
    <property type="molecule type" value="Genomic_DNA"/>
</dbReference>
<dbReference type="STRING" id="1447883.A0A2B7Y7N6"/>
<evidence type="ECO:0000313" key="3">
    <source>
        <dbReference type="EMBL" id="PGH16892.1"/>
    </source>
</evidence>
<dbReference type="InterPro" id="IPR007526">
    <property type="entry name" value="SWIRM"/>
</dbReference>
<name>A0A2B7Y7N6_POLH7</name>